<evidence type="ECO:0000313" key="2">
    <source>
        <dbReference type="EMBL" id="GEU74413.1"/>
    </source>
</evidence>
<dbReference type="EMBL" id="BKCJ010006879">
    <property type="protein sequence ID" value="GEU74413.1"/>
    <property type="molecule type" value="Genomic_DNA"/>
</dbReference>
<protein>
    <submittedName>
        <fullName evidence="2">Uncharacterized protein</fullName>
    </submittedName>
</protein>
<feature type="region of interest" description="Disordered" evidence="1">
    <location>
        <begin position="222"/>
        <end position="247"/>
    </location>
</feature>
<comment type="caution">
    <text evidence="2">The sequence shown here is derived from an EMBL/GenBank/DDBJ whole genome shotgun (WGS) entry which is preliminary data.</text>
</comment>
<gene>
    <name evidence="2" type="ORF">Tci_046391</name>
</gene>
<dbReference type="AlphaFoldDB" id="A0A6L2MKE9"/>
<organism evidence="2">
    <name type="scientific">Tanacetum cinerariifolium</name>
    <name type="common">Dalmatian daisy</name>
    <name type="synonym">Chrysanthemum cinerariifolium</name>
    <dbReference type="NCBI Taxonomy" id="118510"/>
    <lineage>
        <taxon>Eukaryota</taxon>
        <taxon>Viridiplantae</taxon>
        <taxon>Streptophyta</taxon>
        <taxon>Embryophyta</taxon>
        <taxon>Tracheophyta</taxon>
        <taxon>Spermatophyta</taxon>
        <taxon>Magnoliopsida</taxon>
        <taxon>eudicotyledons</taxon>
        <taxon>Gunneridae</taxon>
        <taxon>Pentapetalae</taxon>
        <taxon>asterids</taxon>
        <taxon>campanulids</taxon>
        <taxon>Asterales</taxon>
        <taxon>Asteraceae</taxon>
        <taxon>Asteroideae</taxon>
        <taxon>Anthemideae</taxon>
        <taxon>Anthemidinae</taxon>
        <taxon>Tanacetum</taxon>
    </lineage>
</organism>
<feature type="compositionally biased region" description="Low complexity" evidence="1">
    <location>
        <begin position="360"/>
        <end position="373"/>
    </location>
</feature>
<accession>A0A6L2MKE9</accession>
<evidence type="ECO:0000256" key="1">
    <source>
        <dbReference type="SAM" id="MobiDB-lite"/>
    </source>
</evidence>
<proteinExistence type="predicted"/>
<sequence length="379" mass="42991">MSNTNANLHTQTSSVLHNDTVSLCLTSTVQEKKQLSRRGCMNSLREIKSQFKFLTETLHDFGTMPIFKRTFSQNLDLLEQHLTKEIISQTDYMTLLTKLRRSFENAFNLEFKERMQKYTRFDAQSFKDALIFLSKEDLKGTHIEHGFKQAFMSLFGQDVDTFTSTMLLNVDRLQKQLDKDELQDGSMTTFWVYDRRVNKRQMQTQESKIDMGKEVDADLVVTESSRTESEVQDDSNRSGNDTDADDVDIRPIYDEEPMAKCKLLAVGSPFFWQWEHPPLAVGTYTASGNSLLAVEMPSLLVNVKEVPTADMISMTSMIELESLFGPSFDEYFNGENQVVSKSFAITTADASDKRQQQPDSTSSTSALATTVTAGGNFDM</sequence>
<feature type="region of interest" description="Disordered" evidence="1">
    <location>
        <begin position="349"/>
        <end position="379"/>
    </location>
</feature>
<name>A0A6L2MKE9_TANCI</name>
<reference evidence="2" key="1">
    <citation type="journal article" date="2019" name="Sci. Rep.">
        <title>Draft genome of Tanacetum cinerariifolium, the natural source of mosquito coil.</title>
        <authorList>
            <person name="Yamashiro T."/>
            <person name="Shiraishi A."/>
            <person name="Satake H."/>
            <person name="Nakayama K."/>
        </authorList>
    </citation>
    <scope>NUCLEOTIDE SEQUENCE</scope>
</reference>